<dbReference type="SMART" id="SM00563">
    <property type="entry name" value="PlsC"/>
    <property type="match status" value="1"/>
</dbReference>
<evidence type="ECO:0000256" key="2">
    <source>
        <dbReference type="ARBA" id="ARBA00023315"/>
    </source>
</evidence>
<feature type="domain" description="Phospholipid/glycerol acyltransferase" evidence="4">
    <location>
        <begin position="42"/>
        <end position="156"/>
    </location>
</feature>
<feature type="region of interest" description="Disordered" evidence="3">
    <location>
        <begin position="231"/>
        <end position="281"/>
    </location>
</feature>
<reference evidence="5" key="2">
    <citation type="submission" date="2020-09" db="EMBL/GenBank/DDBJ databases">
        <authorList>
            <person name="Sun Q."/>
            <person name="Zhou Y."/>
        </authorList>
    </citation>
    <scope>NUCLEOTIDE SEQUENCE</scope>
    <source>
        <strain evidence="5">CGMCC 1.14988</strain>
    </source>
</reference>
<keyword evidence="6" id="KW-1185">Reference proteome</keyword>
<evidence type="ECO:0000259" key="4">
    <source>
        <dbReference type="SMART" id="SM00563"/>
    </source>
</evidence>
<accession>A0A8J3AB55</accession>
<keyword evidence="2" id="KW-0012">Acyltransferase</keyword>
<dbReference type="SUPFAM" id="SSF69593">
    <property type="entry name" value="Glycerol-3-phosphate (1)-acyltransferase"/>
    <property type="match status" value="1"/>
</dbReference>
<dbReference type="InterPro" id="IPR002123">
    <property type="entry name" value="Plipid/glycerol_acylTrfase"/>
</dbReference>
<dbReference type="CDD" id="cd07989">
    <property type="entry name" value="LPLAT_AGPAT-like"/>
    <property type="match status" value="1"/>
</dbReference>
<evidence type="ECO:0000256" key="1">
    <source>
        <dbReference type="ARBA" id="ARBA00022679"/>
    </source>
</evidence>
<dbReference type="GO" id="GO:0005886">
    <property type="term" value="C:plasma membrane"/>
    <property type="evidence" value="ECO:0007669"/>
    <property type="project" value="TreeGrafter"/>
</dbReference>
<dbReference type="GO" id="GO:0003841">
    <property type="term" value="F:1-acylglycerol-3-phosphate O-acyltransferase activity"/>
    <property type="evidence" value="ECO:0007669"/>
    <property type="project" value="TreeGrafter"/>
</dbReference>
<evidence type="ECO:0000256" key="3">
    <source>
        <dbReference type="SAM" id="MobiDB-lite"/>
    </source>
</evidence>
<keyword evidence="1" id="KW-0808">Transferase</keyword>
<sequence>MAGMAQAPLMYRMIKQGLPPVADRYLRLHVEGLEHVPTTTPAILASNHLSFVDSLMLPLHVTRPVYFLGKADYWDSWRTRWFFSSTGVVPVHRGGGEKGQDSLRTGVDILQRGDLLGIYPEGTRSPDGRLYRGKTGPVRMALEAGVPIVPCAVVGTDRAMPTGTYVPRREPVTVRYAPPLDLSRYREQRDDPFVLRSATDELMYEIMLLSGQEYVDEYASKVKSGAVDLTVEPGASPTRAAEADVATRGPAHDPVELTGDETLSLPETTDADRRGSGRAIG</sequence>
<dbReference type="GO" id="GO:0006654">
    <property type="term" value="P:phosphatidic acid biosynthetic process"/>
    <property type="evidence" value="ECO:0007669"/>
    <property type="project" value="TreeGrafter"/>
</dbReference>
<dbReference type="EMBL" id="BMHA01000008">
    <property type="protein sequence ID" value="GGI07281.1"/>
    <property type="molecule type" value="Genomic_DNA"/>
</dbReference>
<dbReference type="AlphaFoldDB" id="A0A8J3AB55"/>
<dbReference type="PANTHER" id="PTHR10434">
    <property type="entry name" value="1-ACYL-SN-GLYCEROL-3-PHOSPHATE ACYLTRANSFERASE"/>
    <property type="match status" value="1"/>
</dbReference>
<comment type="caution">
    <text evidence="5">The sequence shown here is derived from an EMBL/GenBank/DDBJ whole genome shotgun (WGS) entry which is preliminary data.</text>
</comment>
<organism evidence="5 6">
    <name type="scientific">Egicoccus halophilus</name>
    <dbReference type="NCBI Taxonomy" id="1670830"/>
    <lineage>
        <taxon>Bacteria</taxon>
        <taxon>Bacillati</taxon>
        <taxon>Actinomycetota</taxon>
        <taxon>Nitriliruptoria</taxon>
        <taxon>Egicoccales</taxon>
        <taxon>Egicoccaceae</taxon>
        <taxon>Egicoccus</taxon>
    </lineage>
</organism>
<evidence type="ECO:0000313" key="5">
    <source>
        <dbReference type="EMBL" id="GGI07281.1"/>
    </source>
</evidence>
<dbReference type="PANTHER" id="PTHR10434:SF11">
    <property type="entry name" value="1-ACYL-SN-GLYCEROL-3-PHOSPHATE ACYLTRANSFERASE"/>
    <property type="match status" value="1"/>
</dbReference>
<reference evidence="5" key="1">
    <citation type="journal article" date="2014" name="Int. J. Syst. Evol. Microbiol.">
        <title>Complete genome sequence of Corynebacterium casei LMG S-19264T (=DSM 44701T), isolated from a smear-ripened cheese.</title>
        <authorList>
            <consortium name="US DOE Joint Genome Institute (JGI-PGF)"/>
            <person name="Walter F."/>
            <person name="Albersmeier A."/>
            <person name="Kalinowski J."/>
            <person name="Ruckert C."/>
        </authorList>
    </citation>
    <scope>NUCLEOTIDE SEQUENCE</scope>
    <source>
        <strain evidence="5">CGMCC 1.14988</strain>
    </source>
</reference>
<gene>
    <name evidence="5" type="ORF">GCM10011354_23300</name>
</gene>
<proteinExistence type="predicted"/>
<protein>
    <recommendedName>
        <fullName evidence="4">Phospholipid/glycerol acyltransferase domain-containing protein</fullName>
    </recommendedName>
</protein>
<dbReference type="Proteomes" id="UP000650511">
    <property type="component" value="Unassembled WGS sequence"/>
</dbReference>
<name>A0A8J3AB55_9ACTN</name>
<evidence type="ECO:0000313" key="6">
    <source>
        <dbReference type="Proteomes" id="UP000650511"/>
    </source>
</evidence>
<dbReference type="Pfam" id="PF01553">
    <property type="entry name" value="Acyltransferase"/>
    <property type="match status" value="1"/>
</dbReference>